<feature type="non-terminal residue" evidence="1">
    <location>
        <position position="1"/>
    </location>
</feature>
<protein>
    <recommendedName>
        <fullName evidence="3">F-box domain-containing protein</fullName>
    </recommendedName>
</protein>
<feature type="non-terminal residue" evidence="1">
    <location>
        <position position="374"/>
    </location>
</feature>
<comment type="caution">
    <text evidence="1">The sequence shown here is derived from an EMBL/GenBank/DDBJ whole genome shotgun (WGS) entry which is preliminary data.</text>
</comment>
<dbReference type="InterPro" id="IPR032675">
    <property type="entry name" value="LRR_dom_sf"/>
</dbReference>
<evidence type="ECO:0008006" key="3">
    <source>
        <dbReference type="Google" id="ProtNLM"/>
    </source>
</evidence>
<name>A0A397VDA4_9GLOM</name>
<dbReference type="Gene3D" id="3.80.10.10">
    <property type="entry name" value="Ribonuclease Inhibitor"/>
    <property type="match status" value="1"/>
</dbReference>
<proteinExistence type="predicted"/>
<dbReference type="SUPFAM" id="SSF52047">
    <property type="entry name" value="RNI-like"/>
    <property type="match status" value="1"/>
</dbReference>
<gene>
    <name evidence="1" type="ORF">C2G38_2080848</name>
</gene>
<keyword evidence="2" id="KW-1185">Reference proteome</keyword>
<evidence type="ECO:0000313" key="2">
    <source>
        <dbReference type="Proteomes" id="UP000266673"/>
    </source>
</evidence>
<dbReference type="STRING" id="44941.A0A397VDA4"/>
<evidence type="ECO:0000313" key="1">
    <source>
        <dbReference type="EMBL" id="RIB20420.1"/>
    </source>
</evidence>
<organism evidence="1 2">
    <name type="scientific">Gigaspora rosea</name>
    <dbReference type="NCBI Taxonomy" id="44941"/>
    <lineage>
        <taxon>Eukaryota</taxon>
        <taxon>Fungi</taxon>
        <taxon>Fungi incertae sedis</taxon>
        <taxon>Mucoromycota</taxon>
        <taxon>Glomeromycotina</taxon>
        <taxon>Glomeromycetes</taxon>
        <taxon>Diversisporales</taxon>
        <taxon>Gigasporaceae</taxon>
        <taxon>Gigaspora</taxon>
    </lineage>
</organism>
<sequence>ISIPILWREPFEFSQSPLFISKYLSSLGECEKVILKEYGINKEFTKTIFDYARFLKALNLNSLYFQVEKWIKLVLVNSNSRDDNRLKHNIIIDITNLLLKLLIENGATLLSLDLCFSGCPEFKPEIFYVLGQNEQFLSQLQYLSLSGLEVNDIDSSTTWLRAVAKYTTKINSLNIEVFNPDYIQQIFHALINVIKSQEQLRLFGIAGIEFLTEFHGMISALESHINSLQGVRIDSCAFNEEFEVLKNCKNLETLRIRNCDQELSKLSKILDLKVSNKISTLEVIYCQIYAQPIALMLEKSGTLLQRLSLKLNGDESQEYTLLLEALKSFCPNIIYLDISNIKFSTQLVELISGLQNSLSCNNDDIPDEELKKRV</sequence>
<dbReference type="AlphaFoldDB" id="A0A397VDA4"/>
<dbReference type="Proteomes" id="UP000266673">
    <property type="component" value="Unassembled WGS sequence"/>
</dbReference>
<dbReference type="EMBL" id="QKWP01000418">
    <property type="protein sequence ID" value="RIB20420.1"/>
    <property type="molecule type" value="Genomic_DNA"/>
</dbReference>
<accession>A0A397VDA4</accession>
<dbReference type="OrthoDB" id="660555at2759"/>
<reference evidence="1 2" key="1">
    <citation type="submission" date="2018-06" db="EMBL/GenBank/DDBJ databases">
        <title>Comparative genomics reveals the genomic features of Rhizophagus irregularis, R. cerebriforme, R. diaphanum and Gigaspora rosea, and their symbiotic lifestyle signature.</title>
        <authorList>
            <person name="Morin E."/>
            <person name="San Clemente H."/>
            <person name="Chen E.C.H."/>
            <person name="De La Providencia I."/>
            <person name="Hainaut M."/>
            <person name="Kuo A."/>
            <person name="Kohler A."/>
            <person name="Murat C."/>
            <person name="Tang N."/>
            <person name="Roy S."/>
            <person name="Loubradou J."/>
            <person name="Henrissat B."/>
            <person name="Grigoriev I.V."/>
            <person name="Corradi N."/>
            <person name="Roux C."/>
            <person name="Martin F.M."/>
        </authorList>
    </citation>
    <scope>NUCLEOTIDE SEQUENCE [LARGE SCALE GENOMIC DNA]</scope>
    <source>
        <strain evidence="1 2">DAOM 194757</strain>
    </source>
</reference>